<dbReference type="InterPro" id="IPR023393">
    <property type="entry name" value="START-like_dom_sf"/>
</dbReference>
<dbReference type="InterPro" id="IPR015075">
    <property type="entry name" value="AtaL"/>
</dbReference>
<dbReference type="EMBL" id="KK088412">
    <property type="protein sequence ID" value="EYE98834.1"/>
    <property type="molecule type" value="Genomic_DNA"/>
</dbReference>
<reference evidence="2" key="1">
    <citation type="journal article" date="2014" name="Nat. Commun.">
        <title>Genomic adaptations of the halophilic Dead Sea filamentous fungus Eurotium rubrum.</title>
        <authorList>
            <person name="Kis-Papo T."/>
            <person name="Weig A.R."/>
            <person name="Riley R."/>
            <person name="Persoh D."/>
            <person name="Salamov A."/>
            <person name="Sun H."/>
            <person name="Lipzen A."/>
            <person name="Wasser S.P."/>
            <person name="Rambold G."/>
            <person name="Grigoriev I.V."/>
            <person name="Nevo E."/>
        </authorList>
    </citation>
    <scope>NUCLEOTIDE SEQUENCE [LARGE SCALE GENOMIC DNA]</scope>
    <source>
        <strain evidence="2">CBS 135680</strain>
    </source>
</reference>
<protein>
    <submittedName>
        <fullName evidence="1">DUF1857-domain-containing protein</fullName>
    </submittedName>
</protein>
<sequence>MVLISFSTVVPVNPPDTTPMLSKEDLWTALVLKARDPKQFVPVIEKSEIVSEDESGLTRRVWFRGDGDDKKGGNGVEERVSFVEAMKIDFIIPATGQRVSNIMSTTPDGDLYLIFTFEWPHPELEAGSVEVKELERERGELSRGIVPRTVEVARGLVRDGLLHLE</sequence>
<evidence type="ECO:0000313" key="2">
    <source>
        <dbReference type="Proteomes" id="UP000019804"/>
    </source>
</evidence>
<dbReference type="Gene3D" id="3.30.530.20">
    <property type="match status" value="1"/>
</dbReference>
<dbReference type="GeneID" id="63693708"/>
<dbReference type="Proteomes" id="UP000019804">
    <property type="component" value="Unassembled WGS sequence"/>
</dbReference>
<dbReference type="AlphaFoldDB" id="A0A017SQE4"/>
<keyword evidence="2" id="KW-1185">Reference proteome</keyword>
<dbReference type="SUPFAM" id="SSF55961">
    <property type="entry name" value="Bet v1-like"/>
    <property type="match status" value="1"/>
</dbReference>
<proteinExistence type="predicted"/>
<evidence type="ECO:0000313" key="1">
    <source>
        <dbReference type="EMBL" id="EYE98834.1"/>
    </source>
</evidence>
<dbReference type="STRING" id="1388766.A0A017SQE4"/>
<accession>A0A017SQE4</accession>
<dbReference type="HOGENOM" id="CLU_111642_2_0_1"/>
<dbReference type="RefSeq" id="XP_040642522.1">
    <property type="nucleotide sequence ID" value="XM_040778584.1"/>
</dbReference>
<dbReference type="OrthoDB" id="2320332at2759"/>
<dbReference type="Pfam" id="PF08982">
    <property type="entry name" value="AtaL"/>
    <property type="match status" value="1"/>
</dbReference>
<gene>
    <name evidence="1" type="ORF">EURHEDRAFT_373920</name>
</gene>
<name>A0A017SQE4_ASPRC</name>
<organism evidence="1 2">
    <name type="scientific">Aspergillus ruber (strain CBS 135680)</name>
    <dbReference type="NCBI Taxonomy" id="1388766"/>
    <lineage>
        <taxon>Eukaryota</taxon>
        <taxon>Fungi</taxon>
        <taxon>Dikarya</taxon>
        <taxon>Ascomycota</taxon>
        <taxon>Pezizomycotina</taxon>
        <taxon>Eurotiomycetes</taxon>
        <taxon>Eurotiomycetidae</taxon>
        <taxon>Eurotiales</taxon>
        <taxon>Aspergillaceae</taxon>
        <taxon>Aspergillus</taxon>
        <taxon>Aspergillus subgen. Aspergillus</taxon>
    </lineage>
</organism>